<accession>A0ABU0NN79</accession>
<comment type="caution">
    <text evidence="2">The sequence shown here is derived from an EMBL/GenBank/DDBJ whole genome shotgun (WGS) entry which is preliminary data.</text>
</comment>
<evidence type="ECO:0000313" key="3">
    <source>
        <dbReference type="Proteomes" id="UP001230654"/>
    </source>
</evidence>
<keyword evidence="3" id="KW-1185">Reference proteome</keyword>
<organism evidence="2 3">
    <name type="scientific">Streptomyces rishiriensis</name>
    <dbReference type="NCBI Taxonomy" id="68264"/>
    <lineage>
        <taxon>Bacteria</taxon>
        <taxon>Bacillati</taxon>
        <taxon>Actinomycetota</taxon>
        <taxon>Actinomycetes</taxon>
        <taxon>Kitasatosporales</taxon>
        <taxon>Streptomycetaceae</taxon>
        <taxon>Streptomyces</taxon>
    </lineage>
</organism>
<dbReference type="EMBL" id="JAUSWV010000002">
    <property type="protein sequence ID" value="MDQ0580581.1"/>
    <property type="molecule type" value="Genomic_DNA"/>
</dbReference>
<sequence>MTHHPSPAPPLADGVPFLALARAPDAGRRRRAPSPLNGTRRPVHRVYRSSARTMWHVVSDGE</sequence>
<name>A0ABU0NN79_STRRH</name>
<evidence type="ECO:0000256" key="1">
    <source>
        <dbReference type="SAM" id="MobiDB-lite"/>
    </source>
</evidence>
<protein>
    <submittedName>
        <fullName evidence="2">Uncharacterized protein</fullName>
    </submittedName>
</protein>
<reference evidence="2 3" key="1">
    <citation type="submission" date="2023-07" db="EMBL/GenBank/DDBJ databases">
        <title>Comparative genomics of wheat-associated soil bacteria to identify genetic determinants of phenazine resistance.</title>
        <authorList>
            <person name="Mouncey N."/>
        </authorList>
    </citation>
    <scope>NUCLEOTIDE SEQUENCE [LARGE SCALE GENOMIC DNA]</scope>
    <source>
        <strain evidence="2 3">B2I6</strain>
    </source>
</reference>
<dbReference type="Proteomes" id="UP001230654">
    <property type="component" value="Unassembled WGS sequence"/>
</dbReference>
<feature type="region of interest" description="Disordered" evidence="1">
    <location>
        <begin position="22"/>
        <end position="43"/>
    </location>
</feature>
<proteinExistence type="predicted"/>
<evidence type="ECO:0000313" key="2">
    <source>
        <dbReference type="EMBL" id="MDQ0580581.1"/>
    </source>
</evidence>
<gene>
    <name evidence="2" type="ORF">QF030_002759</name>
</gene>